<organism evidence="2 3">
    <name type="scientific">Diploptera punctata</name>
    <name type="common">Pacific beetle cockroach</name>
    <dbReference type="NCBI Taxonomy" id="6984"/>
    <lineage>
        <taxon>Eukaryota</taxon>
        <taxon>Metazoa</taxon>
        <taxon>Ecdysozoa</taxon>
        <taxon>Arthropoda</taxon>
        <taxon>Hexapoda</taxon>
        <taxon>Insecta</taxon>
        <taxon>Pterygota</taxon>
        <taxon>Neoptera</taxon>
        <taxon>Polyneoptera</taxon>
        <taxon>Dictyoptera</taxon>
        <taxon>Blattodea</taxon>
        <taxon>Blaberoidea</taxon>
        <taxon>Blaberidae</taxon>
        <taxon>Diplopterinae</taxon>
        <taxon>Diploptera</taxon>
    </lineage>
</organism>
<feature type="non-terminal residue" evidence="2">
    <location>
        <position position="1"/>
    </location>
</feature>
<feature type="non-terminal residue" evidence="2">
    <location>
        <position position="51"/>
    </location>
</feature>
<name>A0AAD7ZNW6_DIPPU</name>
<reference evidence="2" key="2">
    <citation type="submission" date="2023-05" db="EMBL/GenBank/DDBJ databases">
        <authorList>
            <person name="Fouks B."/>
        </authorList>
    </citation>
    <scope>NUCLEOTIDE SEQUENCE</scope>
    <source>
        <strain evidence="2">Stay&amp;Tobe</strain>
        <tissue evidence="2">Testes</tissue>
    </source>
</reference>
<keyword evidence="1" id="KW-0472">Membrane</keyword>
<keyword evidence="1" id="KW-0812">Transmembrane</keyword>
<comment type="caution">
    <text evidence="2">The sequence shown here is derived from an EMBL/GenBank/DDBJ whole genome shotgun (WGS) entry which is preliminary data.</text>
</comment>
<evidence type="ECO:0000313" key="2">
    <source>
        <dbReference type="EMBL" id="KAJ9584150.1"/>
    </source>
</evidence>
<keyword evidence="1" id="KW-1133">Transmembrane helix</keyword>
<proteinExistence type="predicted"/>
<accession>A0AAD7ZNW6</accession>
<sequence length="51" mass="5908">VCPKISCLVARNLRFDVVFLFCSFFLQTLAVIVVILHLSTVTGFGWFFYYL</sequence>
<feature type="transmembrane region" description="Helical" evidence="1">
    <location>
        <begin position="18"/>
        <end position="49"/>
    </location>
</feature>
<dbReference type="AlphaFoldDB" id="A0AAD7ZNW6"/>
<reference evidence="2" key="1">
    <citation type="journal article" date="2023" name="IScience">
        <title>Live-bearing cockroach genome reveals convergent evolutionary mechanisms linked to viviparity in insects and beyond.</title>
        <authorList>
            <person name="Fouks B."/>
            <person name="Harrison M.C."/>
            <person name="Mikhailova A.A."/>
            <person name="Marchal E."/>
            <person name="English S."/>
            <person name="Carruthers M."/>
            <person name="Jennings E.C."/>
            <person name="Chiamaka E.L."/>
            <person name="Frigard R.A."/>
            <person name="Pippel M."/>
            <person name="Attardo G.M."/>
            <person name="Benoit J.B."/>
            <person name="Bornberg-Bauer E."/>
            <person name="Tobe S.S."/>
        </authorList>
    </citation>
    <scope>NUCLEOTIDE SEQUENCE</scope>
    <source>
        <strain evidence="2">Stay&amp;Tobe</strain>
    </source>
</reference>
<protein>
    <submittedName>
        <fullName evidence="2">Uncharacterized protein</fullName>
    </submittedName>
</protein>
<keyword evidence="3" id="KW-1185">Reference proteome</keyword>
<dbReference type="Proteomes" id="UP001233999">
    <property type="component" value="Unassembled WGS sequence"/>
</dbReference>
<dbReference type="EMBL" id="JASPKZ010007459">
    <property type="protein sequence ID" value="KAJ9584150.1"/>
    <property type="molecule type" value="Genomic_DNA"/>
</dbReference>
<evidence type="ECO:0000256" key="1">
    <source>
        <dbReference type="SAM" id="Phobius"/>
    </source>
</evidence>
<gene>
    <name evidence="2" type="ORF">L9F63_021515</name>
</gene>
<evidence type="ECO:0000313" key="3">
    <source>
        <dbReference type="Proteomes" id="UP001233999"/>
    </source>
</evidence>